<dbReference type="EC" id="2.1.1.-" evidence="5"/>
<organism evidence="7">
    <name type="scientific">Alona affinis</name>
    <dbReference type="NCBI Taxonomy" id="381656"/>
    <lineage>
        <taxon>Eukaryota</taxon>
        <taxon>Metazoa</taxon>
        <taxon>Ecdysozoa</taxon>
        <taxon>Arthropoda</taxon>
        <taxon>Crustacea</taxon>
        <taxon>Branchiopoda</taxon>
        <taxon>Diplostraca</taxon>
        <taxon>Cladocera</taxon>
        <taxon>Anomopoda</taxon>
        <taxon>Chydoridae</taxon>
        <taxon>Alona</taxon>
    </lineage>
</organism>
<evidence type="ECO:0000313" key="7">
    <source>
        <dbReference type="EMBL" id="CAG4634952.1"/>
    </source>
</evidence>
<dbReference type="InterPro" id="IPR019369">
    <property type="entry name" value="Efm5/EEF1AKMT1"/>
</dbReference>
<name>A0A9N6WQX2_9CRUS</name>
<keyword evidence="6" id="KW-0175">Coiled coil</keyword>
<evidence type="ECO:0000256" key="1">
    <source>
        <dbReference type="ARBA" id="ARBA00004496"/>
    </source>
</evidence>
<evidence type="ECO:0000256" key="5">
    <source>
        <dbReference type="HAMAP-Rule" id="MF_03187"/>
    </source>
</evidence>
<comment type="similarity">
    <text evidence="5">Belongs to the class I-like SAM-binding methyltransferase superfamily. EFM5 family.</text>
</comment>
<dbReference type="PROSITE" id="PS00092">
    <property type="entry name" value="N6_MTASE"/>
    <property type="match status" value="1"/>
</dbReference>
<proteinExistence type="inferred from homology"/>
<reference evidence="7" key="1">
    <citation type="submission" date="2021-04" db="EMBL/GenBank/DDBJ databases">
        <authorList>
            <person name="Cornetti L."/>
        </authorList>
    </citation>
    <scope>NUCLEOTIDE SEQUENCE</scope>
</reference>
<feature type="coiled-coil region" evidence="6">
    <location>
        <begin position="28"/>
        <end position="55"/>
    </location>
</feature>
<dbReference type="GO" id="GO:0016279">
    <property type="term" value="F:protein-lysine N-methyltransferase activity"/>
    <property type="evidence" value="ECO:0007669"/>
    <property type="project" value="UniProtKB-UniRule"/>
</dbReference>
<keyword evidence="2 5" id="KW-0963">Cytoplasm</keyword>
<evidence type="ECO:0000256" key="2">
    <source>
        <dbReference type="ARBA" id="ARBA00022490"/>
    </source>
</evidence>
<dbReference type="PANTHER" id="PTHR13200:SF0">
    <property type="entry name" value="EEF1A LYSINE METHYLTRANSFERASE 1"/>
    <property type="match status" value="1"/>
</dbReference>
<evidence type="ECO:0000256" key="3">
    <source>
        <dbReference type="ARBA" id="ARBA00022603"/>
    </source>
</evidence>
<evidence type="ECO:0000256" key="6">
    <source>
        <dbReference type="SAM" id="Coils"/>
    </source>
</evidence>
<dbReference type="InterPro" id="IPR002052">
    <property type="entry name" value="DNA_methylase_N6_adenine_CS"/>
</dbReference>
<dbReference type="EMBL" id="OC978297">
    <property type="protein sequence ID" value="CAG4634952.1"/>
    <property type="molecule type" value="Genomic_DNA"/>
</dbReference>
<protein>
    <recommendedName>
        <fullName evidence="5">Protein-lysine N-methyltransferase EOG090X0ABW</fullName>
        <ecNumber evidence="5">2.1.1.-</ecNumber>
    </recommendedName>
</protein>
<dbReference type="AlphaFoldDB" id="A0A9N6WQX2"/>
<evidence type="ECO:0000256" key="4">
    <source>
        <dbReference type="ARBA" id="ARBA00022679"/>
    </source>
</evidence>
<dbReference type="GO" id="GO:0005737">
    <property type="term" value="C:cytoplasm"/>
    <property type="evidence" value="ECO:0007669"/>
    <property type="project" value="UniProtKB-SubCell"/>
</dbReference>
<dbReference type="GO" id="GO:0003676">
    <property type="term" value="F:nucleic acid binding"/>
    <property type="evidence" value="ECO:0007669"/>
    <property type="project" value="InterPro"/>
</dbReference>
<gene>
    <name evidence="7" type="primary">EOG090X0ABW</name>
</gene>
<dbReference type="InterPro" id="IPR041370">
    <property type="entry name" value="Mlase_EEF1AKMT1/ZCCHC4"/>
</dbReference>
<dbReference type="Pfam" id="PF10237">
    <property type="entry name" value="N6-adenineMlase"/>
    <property type="match status" value="1"/>
</dbReference>
<keyword evidence="4 5" id="KW-0808">Transferase</keyword>
<dbReference type="GO" id="GO:0032259">
    <property type="term" value="P:methylation"/>
    <property type="evidence" value="ECO:0007669"/>
    <property type="project" value="UniProtKB-KW"/>
</dbReference>
<accession>A0A9N6WQX2</accession>
<sequence length="241" mass="27430">MSSEIVNNESLPADDEDLELSESSLAALNEFLAERKEREEKLRQIAEAAETSQQQNLLDEVDLDEDWQLSQFWYDDLTSQVLADEVLRLVGETGSVACLSCPTLYKHLRKVKHSGVTVRLLEFDTRFSMYGTDFVFYDYRSPLEFPSKEAMSSSFDVVVADPPFLSEECLTKTALTMRYLSKGPLILCTGAVMEQLADRLLHLKMCSFRPSHRNNLANDFRCYANYDFDAHVVQQSAPVTI</sequence>
<keyword evidence="3 5" id="KW-0489">Methyltransferase</keyword>
<dbReference type="PANTHER" id="PTHR13200">
    <property type="entry name" value="EEF1A LYSINE METHYLTRANSFERASE 1"/>
    <property type="match status" value="1"/>
</dbReference>
<dbReference type="HAMAP" id="MF_03187">
    <property type="entry name" value="Methyltr_EFM5"/>
    <property type="match status" value="1"/>
</dbReference>
<comment type="subcellular location">
    <subcellularLocation>
        <location evidence="1 5">Cytoplasm</location>
    </subcellularLocation>
</comment>
<comment type="function">
    <text evidence="5">S-adenosyl-L-methionine-dependent protein-lysine N-methyltransferase that methylates elongation factor 1-alpha.</text>
</comment>